<dbReference type="Proteomes" id="UP001152523">
    <property type="component" value="Unassembled WGS sequence"/>
</dbReference>
<evidence type="ECO:0000313" key="3">
    <source>
        <dbReference type="Proteomes" id="UP001152523"/>
    </source>
</evidence>
<dbReference type="Gene3D" id="2.60.40.1180">
    <property type="entry name" value="Golgi alpha-mannosidase II"/>
    <property type="match status" value="1"/>
</dbReference>
<evidence type="ECO:0000313" key="2">
    <source>
        <dbReference type="EMBL" id="CAH9131017.1"/>
    </source>
</evidence>
<evidence type="ECO:0000259" key="1">
    <source>
        <dbReference type="Pfam" id="PF17137"/>
    </source>
</evidence>
<accession>A0AAV0F6J7</accession>
<dbReference type="Pfam" id="PF17137">
    <property type="entry name" value="DUF5110"/>
    <property type="match status" value="1"/>
</dbReference>
<keyword evidence="3" id="KW-1185">Reference proteome</keyword>
<protein>
    <recommendedName>
        <fullName evidence="1">DUF5110 domain-containing protein</fullName>
    </recommendedName>
</protein>
<organism evidence="2 3">
    <name type="scientific">Cuscuta epithymum</name>
    <dbReference type="NCBI Taxonomy" id="186058"/>
    <lineage>
        <taxon>Eukaryota</taxon>
        <taxon>Viridiplantae</taxon>
        <taxon>Streptophyta</taxon>
        <taxon>Embryophyta</taxon>
        <taxon>Tracheophyta</taxon>
        <taxon>Spermatophyta</taxon>
        <taxon>Magnoliopsida</taxon>
        <taxon>eudicotyledons</taxon>
        <taxon>Gunneridae</taxon>
        <taxon>Pentapetalae</taxon>
        <taxon>asterids</taxon>
        <taxon>lamiids</taxon>
        <taxon>Solanales</taxon>
        <taxon>Convolvulaceae</taxon>
        <taxon>Cuscuteae</taxon>
        <taxon>Cuscuta</taxon>
        <taxon>Cuscuta subgen. Cuscuta</taxon>
    </lineage>
</organism>
<gene>
    <name evidence="2" type="ORF">CEPIT_LOCUS31088</name>
</gene>
<comment type="caution">
    <text evidence="2">The sequence shown here is derived from an EMBL/GenBank/DDBJ whole genome shotgun (WGS) entry which is preliminary data.</text>
</comment>
<reference evidence="2" key="1">
    <citation type="submission" date="2022-07" db="EMBL/GenBank/DDBJ databases">
        <authorList>
            <person name="Macas J."/>
            <person name="Novak P."/>
            <person name="Neumann P."/>
        </authorList>
    </citation>
    <scope>NUCLEOTIDE SEQUENCE</scope>
</reference>
<dbReference type="EMBL" id="CAMAPF010000964">
    <property type="protein sequence ID" value="CAH9131017.1"/>
    <property type="molecule type" value="Genomic_DNA"/>
</dbReference>
<proteinExistence type="predicted"/>
<dbReference type="InterPro" id="IPR013780">
    <property type="entry name" value="Glyco_hydro_b"/>
</dbReference>
<dbReference type="AlphaFoldDB" id="A0AAV0F6J7"/>
<feature type="domain" description="DUF5110" evidence="1">
    <location>
        <begin position="40"/>
        <end position="93"/>
    </location>
</feature>
<dbReference type="InterPro" id="IPR033403">
    <property type="entry name" value="DUF5110"/>
</dbReference>
<sequence>MKRLIPIRGTGQAVYFGGRDLSRHKFGHYGPIDDLLLIVVLETLGETEGSLYEDDGDGNEYTNGGYLLTNYTAEIFPSVATLMVANTEGLWKRSNHCLLVKLLLGKGAMLESFVTDGETMQIAMPSQIQRMRSQGW</sequence>
<name>A0AAV0F6J7_9ASTE</name>